<protein>
    <submittedName>
        <fullName evidence="4">Uncharacterized protein</fullName>
    </submittedName>
</protein>
<name>A0A6A5H2W0_CAERE</name>
<dbReference type="GO" id="GO:0004531">
    <property type="term" value="F:deoxyribonuclease II activity"/>
    <property type="evidence" value="ECO:0007669"/>
    <property type="project" value="EnsemblMetazoa"/>
</dbReference>
<accession>A0A6A5H2W0</accession>
<keyword evidence="2" id="KW-0378">Hydrolase</keyword>
<dbReference type="GO" id="GO:0006309">
    <property type="term" value="P:apoptotic DNA fragmentation"/>
    <property type="evidence" value="ECO:0007669"/>
    <property type="project" value="EnsemblMetazoa"/>
</dbReference>
<dbReference type="InterPro" id="IPR004947">
    <property type="entry name" value="DNase_II"/>
</dbReference>
<dbReference type="PANTHER" id="PTHR10858">
    <property type="entry name" value="DEOXYRIBONUCLEASE II"/>
    <property type="match status" value="1"/>
</dbReference>
<dbReference type="CDD" id="cd09121">
    <property type="entry name" value="PLDc_DNaseII_2"/>
    <property type="match status" value="1"/>
</dbReference>
<evidence type="ECO:0000256" key="1">
    <source>
        <dbReference type="ARBA" id="ARBA00007527"/>
    </source>
</evidence>
<dbReference type="KEGG" id="crq:GCK72_009793"/>
<keyword evidence="3" id="KW-0732">Signal</keyword>
<sequence length="369" mass="41601">MMRQILTVFIITVIFKTVNGKIQCKNMRGKSVDWFVVYKLPKLSGSGTTGKEFVYIDSESSDWTRGNDINDEQVAVGATISQAYSADKSSNFLLMYSDDDPIKEADSYRGHAKGVSLFDSTTGFWLIHSVPNFPPIKSYSYPSTAEKYGQSFFCSSMEVQHLAELAEHWKYIQATPYVINLPDKFGTRFPTLKNVQAKQSLPRSATQFWISKPIKTVQGVTLMAYAKHKKFDGDIWNDLISKQNKVTLAVESWLNGSGDDLHTTCTDSSQTHDVTEMRVTGLNFASSKDHSKWAVSNSQTNPIVCFGDMNRQKSQLKRGGGAVCIQNRNLWQIYHSSVIQVEPCKASFHYSFFRTAIIFIFLVFSVSKI</sequence>
<evidence type="ECO:0000313" key="5">
    <source>
        <dbReference type="Proteomes" id="UP000483820"/>
    </source>
</evidence>
<dbReference type="CTD" id="9818487"/>
<evidence type="ECO:0000256" key="3">
    <source>
        <dbReference type="SAM" id="SignalP"/>
    </source>
</evidence>
<dbReference type="Pfam" id="PF03265">
    <property type="entry name" value="DNase_II"/>
    <property type="match status" value="1"/>
</dbReference>
<evidence type="ECO:0000256" key="2">
    <source>
        <dbReference type="ARBA" id="ARBA00022801"/>
    </source>
</evidence>
<proteinExistence type="inferred from homology"/>
<feature type="chain" id="PRO_5025578457" evidence="3">
    <location>
        <begin position="21"/>
        <end position="369"/>
    </location>
</feature>
<dbReference type="GO" id="GO:0002785">
    <property type="term" value="P:negative regulation of antimicrobial peptide production"/>
    <property type="evidence" value="ECO:0007669"/>
    <property type="project" value="EnsemblMetazoa"/>
</dbReference>
<dbReference type="GeneID" id="9818487"/>
<evidence type="ECO:0000313" key="4">
    <source>
        <dbReference type="EMBL" id="KAF1761537.1"/>
    </source>
</evidence>
<dbReference type="RefSeq" id="XP_053587112.1">
    <property type="nucleotide sequence ID" value="XM_053727535.1"/>
</dbReference>
<dbReference type="AlphaFoldDB" id="A0A6A5H2W0"/>
<comment type="caution">
    <text evidence="4">The sequence shown here is derived from an EMBL/GenBank/DDBJ whole genome shotgun (WGS) entry which is preliminary data.</text>
</comment>
<dbReference type="PANTHER" id="PTHR10858:SF30">
    <property type="entry name" value="CELL-DEATH-RELATED NUCLEASE 7"/>
    <property type="match status" value="1"/>
</dbReference>
<organism evidence="4 5">
    <name type="scientific">Caenorhabditis remanei</name>
    <name type="common">Caenorhabditis vulgaris</name>
    <dbReference type="NCBI Taxonomy" id="31234"/>
    <lineage>
        <taxon>Eukaryota</taxon>
        <taxon>Metazoa</taxon>
        <taxon>Ecdysozoa</taxon>
        <taxon>Nematoda</taxon>
        <taxon>Chromadorea</taxon>
        <taxon>Rhabditida</taxon>
        <taxon>Rhabditina</taxon>
        <taxon>Rhabditomorpha</taxon>
        <taxon>Rhabditoidea</taxon>
        <taxon>Rhabditidae</taxon>
        <taxon>Peloderinae</taxon>
        <taxon>Caenorhabditis</taxon>
    </lineage>
</organism>
<reference evidence="4 5" key="1">
    <citation type="submission" date="2019-12" db="EMBL/GenBank/DDBJ databases">
        <title>Chromosome-level assembly of the Caenorhabditis remanei genome.</title>
        <authorList>
            <person name="Teterina A.A."/>
            <person name="Willis J.H."/>
            <person name="Phillips P.C."/>
        </authorList>
    </citation>
    <scope>NUCLEOTIDE SEQUENCE [LARGE SCALE GENOMIC DNA]</scope>
    <source>
        <strain evidence="4 5">PX506</strain>
        <tissue evidence="4">Whole organism</tissue>
    </source>
</reference>
<gene>
    <name evidence="4" type="ORF">GCK72_009793</name>
</gene>
<dbReference type="EMBL" id="WUAV01000003">
    <property type="protein sequence ID" value="KAF1761537.1"/>
    <property type="molecule type" value="Genomic_DNA"/>
</dbReference>
<feature type="signal peptide" evidence="3">
    <location>
        <begin position="1"/>
        <end position="20"/>
    </location>
</feature>
<dbReference type="CDD" id="cd09120">
    <property type="entry name" value="PLDc_DNaseII_1"/>
    <property type="match status" value="1"/>
</dbReference>
<comment type="similarity">
    <text evidence="1">Belongs to the DNase II family.</text>
</comment>
<dbReference type="Proteomes" id="UP000483820">
    <property type="component" value="Chromosome III"/>
</dbReference>